<dbReference type="STRING" id="765257.A0A0C9ZBJ5"/>
<dbReference type="PANTHER" id="PTHR22812">
    <property type="entry name" value="CHROMOBOX PROTEIN"/>
    <property type="match status" value="1"/>
</dbReference>
<proteinExistence type="predicted"/>
<dbReference type="InterPro" id="IPR016197">
    <property type="entry name" value="Chromo-like_dom_sf"/>
</dbReference>
<dbReference type="InterPro" id="IPR023779">
    <property type="entry name" value="Chromodomain_CS"/>
</dbReference>
<dbReference type="CDD" id="cd18968">
    <property type="entry name" value="chromodomain"/>
    <property type="match status" value="1"/>
</dbReference>
<dbReference type="Pfam" id="PF00385">
    <property type="entry name" value="Chromo"/>
    <property type="match status" value="1"/>
</dbReference>
<comment type="subcellular location">
    <subcellularLocation>
        <location evidence="1">Nucleus</location>
    </subcellularLocation>
</comment>
<feature type="compositionally biased region" description="Low complexity" evidence="3">
    <location>
        <begin position="212"/>
        <end position="221"/>
    </location>
</feature>
<evidence type="ECO:0000313" key="5">
    <source>
        <dbReference type="EMBL" id="KIK26611.1"/>
    </source>
</evidence>
<reference evidence="5 6" key="1">
    <citation type="submission" date="2014-04" db="EMBL/GenBank/DDBJ databases">
        <authorList>
            <consortium name="DOE Joint Genome Institute"/>
            <person name="Kuo A."/>
            <person name="Kohler A."/>
            <person name="Costa M.D."/>
            <person name="Nagy L.G."/>
            <person name="Floudas D."/>
            <person name="Copeland A."/>
            <person name="Barry K.W."/>
            <person name="Cichocki N."/>
            <person name="Veneault-Fourrey C."/>
            <person name="LaButti K."/>
            <person name="Lindquist E.A."/>
            <person name="Lipzen A."/>
            <person name="Lundell T."/>
            <person name="Morin E."/>
            <person name="Murat C."/>
            <person name="Sun H."/>
            <person name="Tunlid A."/>
            <person name="Henrissat B."/>
            <person name="Grigoriev I.V."/>
            <person name="Hibbett D.S."/>
            <person name="Martin F."/>
            <person name="Nordberg H.P."/>
            <person name="Cantor M.N."/>
            <person name="Hua S.X."/>
        </authorList>
    </citation>
    <scope>NUCLEOTIDE SEQUENCE [LARGE SCALE GENOMIC DNA]</scope>
    <source>
        <strain evidence="5 6">441</strain>
    </source>
</reference>
<dbReference type="SMART" id="SM00298">
    <property type="entry name" value="CHROMO"/>
    <property type="match status" value="1"/>
</dbReference>
<reference evidence="6" key="2">
    <citation type="submission" date="2015-01" db="EMBL/GenBank/DDBJ databases">
        <title>Evolutionary Origins and Diversification of the Mycorrhizal Mutualists.</title>
        <authorList>
            <consortium name="DOE Joint Genome Institute"/>
            <consortium name="Mycorrhizal Genomics Consortium"/>
            <person name="Kohler A."/>
            <person name="Kuo A."/>
            <person name="Nagy L.G."/>
            <person name="Floudas D."/>
            <person name="Copeland A."/>
            <person name="Barry K.W."/>
            <person name="Cichocki N."/>
            <person name="Veneault-Fourrey C."/>
            <person name="LaButti K."/>
            <person name="Lindquist E.A."/>
            <person name="Lipzen A."/>
            <person name="Lundell T."/>
            <person name="Morin E."/>
            <person name="Murat C."/>
            <person name="Riley R."/>
            <person name="Ohm R."/>
            <person name="Sun H."/>
            <person name="Tunlid A."/>
            <person name="Henrissat B."/>
            <person name="Grigoriev I.V."/>
            <person name="Hibbett D.S."/>
            <person name="Martin F."/>
        </authorList>
    </citation>
    <scope>NUCLEOTIDE SEQUENCE [LARGE SCALE GENOMIC DNA]</scope>
    <source>
        <strain evidence="6">441</strain>
    </source>
</reference>
<dbReference type="EMBL" id="KN833701">
    <property type="protein sequence ID" value="KIK26611.1"/>
    <property type="molecule type" value="Genomic_DNA"/>
</dbReference>
<evidence type="ECO:0000259" key="4">
    <source>
        <dbReference type="PROSITE" id="PS50013"/>
    </source>
</evidence>
<keyword evidence="2" id="KW-0539">Nucleus</keyword>
<dbReference type="Proteomes" id="UP000054018">
    <property type="component" value="Unassembled WGS sequence"/>
</dbReference>
<evidence type="ECO:0000256" key="1">
    <source>
        <dbReference type="ARBA" id="ARBA00004123"/>
    </source>
</evidence>
<dbReference type="PROSITE" id="PS50013">
    <property type="entry name" value="CHROMO_2"/>
    <property type="match status" value="1"/>
</dbReference>
<sequence length="787" mass="87136">MARKKKVAEDEQEEVYHVEVVTKARVSEEGDWEYLIKWAGYGSDADSWEPAENVKQCDRLLGSFWRHVGIDDEDYPIGYEVAAREEWINKEKKYFAETFVKSAGAEKAEKENRKKDEKRKSRATASKSDDSHSGSSDDVPLAKGLPQKRRVTYLKSGSNSDANKSFHPPSVLRKPGTLSSGSSNPLKSLSFKKSKPQAPTVQAKDYTKLTNAAPLLPETSTLPPPSASGTDKEDTTDISFSSLPEDIPIVEPAAEPSKQLVAEQFLKTIDIPALSAPILESESVAGSVNVQRVTAMKAGPSRIPKKWKWSGDLLISTSDRAELLCNVTIKNPTGSGDGSPISMLMAQMDVLQMSKLYHVSELWPFLQACGKPQYFAQLESTEAQDQVLIQGLIHYMTHQQHVAIIILSLDYSEVAALVMFPAAFLPLIKLLQVPDDQIVEGSLQVVLIPFSIPLPTLVKIGHKPIQDVQTLSPSLGKYHFLHKKPTIFQAIVCLGFPTSLLEFLDSPNRTYAIWFSLSDCGQSTSGLETAHLQLILGATKATPSNVKDDVRVVFIHVGSISKIQALPSVVIKLSEFPETQFFTYGTHHSVDSQRWGVHEIFPLGGIVSFTPAALAEEPMHCYQMMLKISEHPIWDCFVTPSVLAAGDFLTKSNNSPSNSSPLDHILELIDAGQVSLIRFPHRGSRQPWLPLATHEHALAGSELLWACSTGFDGQLDKSEKINELVQNMAKIQQQPHIMDNYRRFVIIRAPSETDIPCDKDGFEWHSPDSFSFKDNFFGDCVTPSMDP</sequence>
<dbReference type="InterPro" id="IPR023780">
    <property type="entry name" value="Chromo_domain"/>
</dbReference>
<feature type="domain" description="Chromo" evidence="4">
    <location>
        <begin position="16"/>
        <end position="66"/>
    </location>
</feature>
<keyword evidence="6" id="KW-1185">Reference proteome</keyword>
<gene>
    <name evidence="5" type="ORF">PISMIDRAFT_676022</name>
</gene>
<dbReference type="GO" id="GO:0005634">
    <property type="term" value="C:nucleus"/>
    <property type="evidence" value="ECO:0007669"/>
    <property type="project" value="UniProtKB-SubCell"/>
</dbReference>
<dbReference type="AlphaFoldDB" id="A0A0C9ZBJ5"/>
<dbReference type="InterPro" id="IPR051219">
    <property type="entry name" value="Heterochromatin_chromo-domain"/>
</dbReference>
<dbReference type="InterPro" id="IPR000953">
    <property type="entry name" value="Chromo/chromo_shadow_dom"/>
</dbReference>
<dbReference type="OrthoDB" id="2630497at2759"/>
<name>A0A0C9ZBJ5_9AGAM</name>
<dbReference type="Gene3D" id="2.40.50.40">
    <property type="match status" value="1"/>
</dbReference>
<protein>
    <recommendedName>
        <fullName evidence="4">Chromo domain-containing protein</fullName>
    </recommendedName>
</protein>
<evidence type="ECO:0000313" key="6">
    <source>
        <dbReference type="Proteomes" id="UP000054018"/>
    </source>
</evidence>
<accession>A0A0C9ZBJ5</accession>
<dbReference type="PROSITE" id="PS00598">
    <property type="entry name" value="CHROMO_1"/>
    <property type="match status" value="1"/>
</dbReference>
<evidence type="ECO:0000256" key="3">
    <source>
        <dbReference type="SAM" id="MobiDB-lite"/>
    </source>
</evidence>
<organism evidence="5 6">
    <name type="scientific">Pisolithus microcarpus 441</name>
    <dbReference type="NCBI Taxonomy" id="765257"/>
    <lineage>
        <taxon>Eukaryota</taxon>
        <taxon>Fungi</taxon>
        <taxon>Dikarya</taxon>
        <taxon>Basidiomycota</taxon>
        <taxon>Agaricomycotina</taxon>
        <taxon>Agaricomycetes</taxon>
        <taxon>Agaricomycetidae</taxon>
        <taxon>Boletales</taxon>
        <taxon>Sclerodermatineae</taxon>
        <taxon>Pisolithaceae</taxon>
        <taxon>Pisolithus</taxon>
    </lineage>
</organism>
<feature type="region of interest" description="Disordered" evidence="3">
    <location>
        <begin position="105"/>
        <end position="240"/>
    </location>
</feature>
<feature type="compositionally biased region" description="Low complexity" evidence="3">
    <location>
        <begin position="178"/>
        <end position="189"/>
    </location>
</feature>
<dbReference type="GO" id="GO:0006338">
    <property type="term" value="P:chromatin remodeling"/>
    <property type="evidence" value="ECO:0007669"/>
    <property type="project" value="UniProtKB-ARBA"/>
</dbReference>
<dbReference type="SUPFAM" id="SSF54160">
    <property type="entry name" value="Chromo domain-like"/>
    <property type="match status" value="1"/>
</dbReference>
<evidence type="ECO:0000256" key="2">
    <source>
        <dbReference type="ARBA" id="ARBA00023242"/>
    </source>
</evidence>
<feature type="compositionally biased region" description="Basic and acidic residues" evidence="3">
    <location>
        <begin position="105"/>
        <end position="119"/>
    </location>
</feature>
<dbReference type="HOGENOM" id="CLU_012918_0_0_1"/>